<name>A0A3N4LAM6_9PEZI</name>
<accession>A0A3N4LAM6</accession>
<organism evidence="2 3">
    <name type="scientific">Terfezia boudieri ATCC MYA-4762</name>
    <dbReference type="NCBI Taxonomy" id="1051890"/>
    <lineage>
        <taxon>Eukaryota</taxon>
        <taxon>Fungi</taxon>
        <taxon>Dikarya</taxon>
        <taxon>Ascomycota</taxon>
        <taxon>Pezizomycotina</taxon>
        <taxon>Pezizomycetes</taxon>
        <taxon>Pezizales</taxon>
        <taxon>Pezizaceae</taxon>
        <taxon>Terfezia</taxon>
    </lineage>
</organism>
<evidence type="ECO:0000313" key="3">
    <source>
        <dbReference type="Proteomes" id="UP000267821"/>
    </source>
</evidence>
<proteinExistence type="predicted"/>
<gene>
    <name evidence="2" type="ORF">L211DRAFT_579449</name>
</gene>
<evidence type="ECO:0000313" key="2">
    <source>
        <dbReference type="EMBL" id="RPB19957.1"/>
    </source>
</evidence>
<feature type="compositionally biased region" description="Basic and acidic residues" evidence="1">
    <location>
        <begin position="39"/>
        <end position="53"/>
    </location>
</feature>
<protein>
    <submittedName>
        <fullName evidence="2">Uncharacterized protein</fullName>
    </submittedName>
</protein>
<evidence type="ECO:0000256" key="1">
    <source>
        <dbReference type="SAM" id="MobiDB-lite"/>
    </source>
</evidence>
<reference evidence="2 3" key="1">
    <citation type="journal article" date="2018" name="Nat. Ecol. Evol.">
        <title>Pezizomycetes genomes reveal the molecular basis of ectomycorrhizal truffle lifestyle.</title>
        <authorList>
            <person name="Murat C."/>
            <person name="Payen T."/>
            <person name="Noel B."/>
            <person name="Kuo A."/>
            <person name="Morin E."/>
            <person name="Chen J."/>
            <person name="Kohler A."/>
            <person name="Krizsan K."/>
            <person name="Balestrini R."/>
            <person name="Da Silva C."/>
            <person name="Montanini B."/>
            <person name="Hainaut M."/>
            <person name="Levati E."/>
            <person name="Barry K.W."/>
            <person name="Belfiori B."/>
            <person name="Cichocki N."/>
            <person name="Clum A."/>
            <person name="Dockter R.B."/>
            <person name="Fauchery L."/>
            <person name="Guy J."/>
            <person name="Iotti M."/>
            <person name="Le Tacon F."/>
            <person name="Lindquist E.A."/>
            <person name="Lipzen A."/>
            <person name="Malagnac F."/>
            <person name="Mello A."/>
            <person name="Molinier V."/>
            <person name="Miyauchi S."/>
            <person name="Poulain J."/>
            <person name="Riccioni C."/>
            <person name="Rubini A."/>
            <person name="Sitrit Y."/>
            <person name="Splivallo R."/>
            <person name="Traeger S."/>
            <person name="Wang M."/>
            <person name="Zifcakova L."/>
            <person name="Wipf D."/>
            <person name="Zambonelli A."/>
            <person name="Paolocci F."/>
            <person name="Nowrousian M."/>
            <person name="Ottonello S."/>
            <person name="Baldrian P."/>
            <person name="Spatafora J.W."/>
            <person name="Henrissat B."/>
            <person name="Nagy L.G."/>
            <person name="Aury J.M."/>
            <person name="Wincker P."/>
            <person name="Grigoriev I.V."/>
            <person name="Bonfante P."/>
            <person name="Martin F.M."/>
        </authorList>
    </citation>
    <scope>NUCLEOTIDE SEQUENCE [LARGE SCALE GENOMIC DNA]</scope>
    <source>
        <strain evidence="2 3">ATCC MYA-4762</strain>
    </source>
</reference>
<dbReference type="OrthoDB" id="5355004at2759"/>
<dbReference type="EMBL" id="ML121580">
    <property type="protein sequence ID" value="RPB19957.1"/>
    <property type="molecule type" value="Genomic_DNA"/>
</dbReference>
<sequence length="259" mass="29754">MSPSLKIYSTNNDGFSLESEADNQKLENKYEQAERKLQQAIDDRDRAQSERDSAINGKAQSEQDWHRVLMPLKEKLCTEWERGQEAKFERLRNSLKQQADHQVDNQKTITDLQKTITDLQNTIKELLTTTRIHTQILSPLALRNMLNECRDSFAKKAGYSDGWTGVKKELQDRKITLTEVKGKMEGALQYVDWGSNEVGKVVSFVIDNWPIRRAGNISAHGGEGAEAKVYRDQLEKGIEGMKDESVKRLLKRLQEFLQE</sequence>
<dbReference type="Proteomes" id="UP000267821">
    <property type="component" value="Unassembled WGS sequence"/>
</dbReference>
<keyword evidence="3" id="KW-1185">Reference proteome</keyword>
<feature type="region of interest" description="Disordered" evidence="1">
    <location>
        <begin position="39"/>
        <end position="62"/>
    </location>
</feature>
<dbReference type="InParanoid" id="A0A3N4LAM6"/>
<dbReference type="AlphaFoldDB" id="A0A3N4LAM6"/>